<dbReference type="PANTHER" id="PTHR10629:SF52">
    <property type="entry name" value="DNA (CYTOSINE-5)-METHYLTRANSFERASE 1"/>
    <property type="match status" value="1"/>
</dbReference>
<dbReference type="Proteomes" id="UP000225322">
    <property type="component" value="Segment"/>
</dbReference>
<dbReference type="EC" id="2.1.1.37" evidence="1"/>
<gene>
    <name evidence="6" type="ORF">CPT_Sansa79</name>
</gene>
<keyword evidence="3 5" id="KW-0808">Transferase</keyword>
<keyword evidence="7" id="KW-1185">Reference proteome</keyword>
<feature type="active site" evidence="5">
    <location>
        <position position="104"/>
    </location>
</feature>
<dbReference type="InterPro" id="IPR050390">
    <property type="entry name" value="C5-Methyltransferase"/>
</dbReference>
<evidence type="ECO:0000256" key="4">
    <source>
        <dbReference type="ARBA" id="ARBA00022691"/>
    </source>
</evidence>
<dbReference type="GO" id="GO:0044027">
    <property type="term" value="P:negative regulation of gene expression via chromosomal CpG island methylation"/>
    <property type="evidence" value="ECO:0007669"/>
    <property type="project" value="TreeGrafter"/>
</dbReference>
<evidence type="ECO:0000313" key="6">
    <source>
        <dbReference type="EMBL" id="AKU43483.1"/>
    </source>
</evidence>
<keyword evidence="2 5" id="KW-0489">Methyltransferase</keyword>
<dbReference type="PANTHER" id="PTHR10629">
    <property type="entry name" value="CYTOSINE-SPECIFIC METHYLTRANSFERASE"/>
    <property type="match status" value="1"/>
</dbReference>
<evidence type="ECO:0000256" key="3">
    <source>
        <dbReference type="ARBA" id="ARBA00022679"/>
    </source>
</evidence>
<accession>A0A0K1LMQ3</accession>
<evidence type="ECO:0000256" key="2">
    <source>
        <dbReference type="ARBA" id="ARBA00022603"/>
    </source>
</evidence>
<dbReference type="InterPro" id="IPR029063">
    <property type="entry name" value="SAM-dependent_MTases_sf"/>
</dbReference>
<dbReference type="InterPro" id="IPR001525">
    <property type="entry name" value="C5_MeTfrase"/>
</dbReference>
<organism evidence="6 7">
    <name type="scientific">Caulobacter phage Sansa</name>
    <dbReference type="NCBI Taxonomy" id="1675600"/>
    <lineage>
        <taxon>Viruses</taxon>
        <taxon>Duplodnaviria</taxon>
        <taxon>Heunggongvirae</taxon>
        <taxon>Uroviricota</taxon>
        <taxon>Caudoviricetes</taxon>
        <taxon>Sansavirus</taxon>
        <taxon>Sansavirus sansa</taxon>
        <taxon>Caulobacter virus Sansa</taxon>
    </lineage>
</organism>
<proteinExistence type="inferred from homology"/>
<dbReference type="Gene3D" id="3.90.120.10">
    <property type="entry name" value="DNA Methylase, subunit A, domain 2"/>
    <property type="match status" value="1"/>
</dbReference>
<protein>
    <recommendedName>
        <fullName evidence="1">DNA (cytosine-5-)-methyltransferase</fullName>
        <ecNumber evidence="1">2.1.1.37</ecNumber>
    </recommendedName>
</protein>
<sequence length="725" mass="78910">MKLRPTKVASTPVRDPKIIVHPTRRIAVDLFAGGGGASEGFKMATGRDPDVAVNHNPIAIGMHKANHPNCRHFIEDVRKVDPIDACSFDAMLCAVDSLWLSPDCTHFSKARGGKPVEKGIRSLAEVLIDWLDALAPYDCHPRLILLENVEEFKDWGPVLENGKPCPENKGIDFRRFVKNIERHGYKVEWRELIAAQAGAPTTRKRLYLMARRDGQRIRWPAARFHSAKDLREMPLLDLTLWRSAASIIDWGVEIPSIFSRKRPLKPKTLRRIARGVDRFVVNSGNPFIVPVTHTSDKSGNAAMPSTEPLRTATAAKGGEFALAAPTIVPLTHDGGESRVYDPLDPMRSVTGANRGEMGLAVPTLIPRYGEREGQEPRVLSADGPYPTPVPGGNGGDLAATFLQKMAENGIGTPITGPLDTAMAGATKHYQVAAHLAREFGTGVGSDPSNPAPTVMPDGGGKTKVVASHLTRMAKGQVGSDATEPVKTGTSHAKDGIVAASMLQHNGDRVGRPADEPVTALTERSTQQQLMAVSLDSYYRTSAPASPTDPTKTITERDRICVQAAYMEQANTGMVGHDMRSPVSTIMGKGCTQRLVEMGLMPVDSPETSTRAHVLDLLWNEFGAPTEEEWADPTATSQSRLRFGLVILDGAVWMIVDIGMRMLTPRELFSAQGFRRDYIIDRTDEGKPITKTAQTAAAGNSVCPPMAEDLYRENLTWLELPARMAA</sequence>
<dbReference type="GO" id="GO:0032259">
    <property type="term" value="P:methylation"/>
    <property type="evidence" value="ECO:0007669"/>
    <property type="project" value="UniProtKB-KW"/>
</dbReference>
<reference evidence="6 7" key="1">
    <citation type="journal article" date="2015" name="Genome Announc.">
        <title>Complete Genome Sequence of Caulobacter crescentus Siphophage Sansa.</title>
        <authorList>
            <person name="Vara L."/>
            <person name="Kane A.A."/>
            <person name="Cahill J.L."/>
            <person name="Rasche E.S."/>
            <person name="Kuty Everett G.F."/>
        </authorList>
    </citation>
    <scope>NUCLEOTIDE SEQUENCE [LARGE SCALE GENOMIC DNA]</scope>
</reference>
<comment type="similarity">
    <text evidence="5">Belongs to the class I-like SAM-binding methyltransferase superfamily. C5-methyltransferase family.</text>
</comment>
<dbReference type="EMBL" id="KT001913">
    <property type="protein sequence ID" value="AKU43483.1"/>
    <property type="molecule type" value="Genomic_DNA"/>
</dbReference>
<evidence type="ECO:0000313" key="7">
    <source>
        <dbReference type="Proteomes" id="UP000225322"/>
    </source>
</evidence>
<dbReference type="SUPFAM" id="SSF53335">
    <property type="entry name" value="S-adenosyl-L-methionine-dependent methyltransferases"/>
    <property type="match status" value="1"/>
</dbReference>
<dbReference type="Pfam" id="PF00145">
    <property type="entry name" value="DNA_methylase"/>
    <property type="match status" value="1"/>
</dbReference>
<evidence type="ECO:0000256" key="5">
    <source>
        <dbReference type="PROSITE-ProRule" id="PRU01016"/>
    </source>
</evidence>
<dbReference type="PRINTS" id="PR00105">
    <property type="entry name" value="C5METTRFRASE"/>
</dbReference>
<dbReference type="PROSITE" id="PS51679">
    <property type="entry name" value="SAM_MT_C5"/>
    <property type="match status" value="1"/>
</dbReference>
<dbReference type="GO" id="GO:0003886">
    <property type="term" value="F:DNA (cytosine-5-)-methyltransferase activity"/>
    <property type="evidence" value="ECO:0007669"/>
    <property type="project" value="UniProtKB-EC"/>
</dbReference>
<name>A0A0K1LMQ3_9CAUD</name>
<dbReference type="GO" id="GO:0003677">
    <property type="term" value="F:DNA binding"/>
    <property type="evidence" value="ECO:0007669"/>
    <property type="project" value="TreeGrafter"/>
</dbReference>
<dbReference type="Gene3D" id="3.40.50.150">
    <property type="entry name" value="Vaccinia Virus protein VP39"/>
    <property type="match status" value="1"/>
</dbReference>
<keyword evidence="4 5" id="KW-0949">S-adenosyl-L-methionine</keyword>
<evidence type="ECO:0000256" key="1">
    <source>
        <dbReference type="ARBA" id="ARBA00011975"/>
    </source>
</evidence>